<organism evidence="3 4">
    <name type="scientific">Ignatzschineria indica</name>
    <dbReference type="NCBI Taxonomy" id="472583"/>
    <lineage>
        <taxon>Bacteria</taxon>
        <taxon>Pseudomonadati</taxon>
        <taxon>Pseudomonadota</taxon>
        <taxon>Gammaproteobacteria</taxon>
        <taxon>Cardiobacteriales</taxon>
        <taxon>Ignatzschineriaceae</taxon>
        <taxon>Ignatzschineria</taxon>
    </lineage>
</organism>
<gene>
    <name evidence="3" type="ORF">DC082_09675</name>
</gene>
<feature type="transmembrane region" description="Helical" evidence="2">
    <location>
        <begin position="29"/>
        <end position="49"/>
    </location>
</feature>
<proteinExistence type="predicted"/>
<keyword evidence="2" id="KW-1133">Transmembrane helix</keyword>
<reference evidence="3 4" key="1">
    <citation type="journal article" date="2018" name="Genome Announc.">
        <title>Ignatzschineria cameli sp. nov., isolated from necrotic foot tissue of dromedaries (Camelus dromedarius) and associated maggots (Wohlfahrtia species) in Dubai.</title>
        <authorList>
            <person name="Tsang C.C."/>
            <person name="Tang J.Y."/>
            <person name="Fong J.Y."/>
            <person name="Kinne J."/>
            <person name="Lee H.H."/>
            <person name="Joseph M."/>
            <person name="Jose S."/>
            <person name="Schuster R.K."/>
            <person name="Tang Y."/>
            <person name="Sivakumar S."/>
            <person name="Chen J.H."/>
            <person name="Teng J.L."/>
            <person name="Lau S.K."/>
            <person name="Wernery U."/>
            <person name="Woo P.C."/>
        </authorList>
    </citation>
    <scope>NUCLEOTIDE SEQUENCE [LARGE SCALE GENOMIC DNA]</scope>
    <source>
        <strain evidence="3 4">KCTC 22643</strain>
    </source>
</reference>
<evidence type="ECO:0000256" key="1">
    <source>
        <dbReference type="SAM" id="MobiDB-lite"/>
    </source>
</evidence>
<keyword evidence="4" id="KW-1185">Reference proteome</keyword>
<feature type="compositionally biased region" description="Basic and acidic residues" evidence="1">
    <location>
        <begin position="64"/>
        <end position="91"/>
    </location>
</feature>
<dbReference type="Proteomes" id="UP000244948">
    <property type="component" value="Unassembled WGS sequence"/>
</dbReference>
<sequence length="91" mass="10812">MILLVVALIVILFLIYILRYQRALIRYGIPLLAILATLLLFFILQNIIYPYDEHTPIRASEQNQKLEEKSRNSRMRSRERQLQRGEIEAIN</sequence>
<keyword evidence="2" id="KW-0472">Membrane</keyword>
<name>A0A2U2AI27_9GAMM</name>
<accession>A0A2U2AI27</accession>
<evidence type="ECO:0000313" key="4">
    <source>
        <dbReference type="Proteomes" id="UP000244948"/>
    </source>
</evidence>
<feature type="region of interest" description="Disordered" evidence="1">
    <location>
        <begin position="60"/>
        <end position="91"/>
    </location>
</feature>
<keyword evidence="2" id="KW-0812">Transmembrane</keyword>
<dbReference type="AlphaFoldDB" id="A0A2U2AI27"/>
<dbReference type="RefSeq" id="WP_109236804.1">
    <property type="nucleotide sequence ID" value="NZ_BMXZ01000003.1"/>
</dbReference>
<protein>
    <submittedName>
        <fullName evidence="3">Uncharacterized protein</fullName>
    </submittedName>
</protein>
<evidence type="ECO:0000313" key="3">
    <source>
        <dbReference type="EMBL" id="PWD82308.1"/>
    </source>
</evidence>
<evidence type="ECO:0000256" key="2">
    <source>
        <dbReference type="SAM" id="Phobius"/>
    </source>
</evidence>
<comment type="caution">
    <text evidence="3">The sequence shown here is derived from an EMBL/GenBank/DDBJ whole genome shotgun (WGS) entry which is preliminary data.</text>
</comment>
<dbReference type="EMBL" id="QEWR01000007">
    <property type="protein sequence ID" value="PWD82308.1"/>
    <property type="molecule type" value="Genomic_DNA"/>
</dbReference>